<protein>
    <submittedName>
        <fullName evidence="1">Uncharacterized protein</fullName>
    </submittedName>
</protein>
<organism evidence="1 2">
    <name type="scientific">Candidatus Saccharicenans subterraneus</name>
    <dbReference type="NCBI Taxonomy" id="2508984"/>
    <lineage>
        <taxon>Bacteria</taxon>
        <taxon>Candidatus Aminicenantota</taxon>
        <taxon>Candidatus Aminicenantia</taxon>
        <taxon>Candidatus Aminicenantales</taxon>
        <taxon>Candidatus Saccharicenantaceae</taxon>
        <taxon>Candidatus Saccharicenans</taxon>
    </lineage>
</organism>
<dbReference type="AlphaFoldDB" id="A0A3E2BKH1"/>
<evidence type="ECO:0000313" key="2">
    <source>
        <dbReference type="Proteomes" id="UP000257323"/>
    </source>
</evidence>
<dbReference type="EMBL" id="QUAH01000011">
    <property type="protein sequence ID" value="RFT15231.1"/>
    <property type="molecule type" value="Genomic_DNA"/>
</dbReference>
<dbReference type="Proteomes" id="UP000257323">
    <property type="component" value="Unassembled WGS sequence"/>
</dbReference>
<sequence length="39" mass="4661">MRTRKGGTPEVSHRPLRRRPDFELADLLIYEQPFIYCQA</sequence>
<proteinExistence type="predicted"/>
<reference evidence="1 2" key="1">
    <citation type="submission" date="2018-08" db="EMBL/GenBank/DDBJ databases">
        <title>Genome analysis of the thermophilic bacterium of the candidate phylum Aminicenantes from deep subsurface aquifer revealed its physiology and ecological role.</title>
        <authorList>
            <person name="Kadnikov V.V."/>
            <person name="Mardanov A.V."/>
            <person name="Beletsky A.V."/>
            <person name="Karnachuk O.V."/>
            <person name="Ravin N.V."/>
        </authorList>
    </citation>
    <scope>NUCLEOTIDE SEQUENCE [LARGE SCALE GENOMIC DNA]</scope>
    <source>
        <strain evidence="1">BY38</strain>
    </source>
</reference>
<evidence type="ECO:0000313" key="1">
    <source>
        <dbReference type="EMBL" id="RFT15231.1"/>
    </source>
</evidence>
<gene>
    <name evidence="1" type="ORF">OP8BY_0526</name>
</gene>
<accession>A0A3E2BKH1</accession>
<comment type="caution">
    <text evidence="1">The sequence shown here is derived from an EMBL/GenBank/DDBJ whole genome shotgun (WGS) entry which is preliminary data.</text>
</comment>
<name>A0A3E2BKH1_9BACT</name>